<keyword evidence="2" id="KW-1185">Reference proteome</keyword>
<dbReference type="Proteomes" id="UP000032266">
    <property type="component" value="Chromosome"/>
</dbReference>
<dbReference type="AlphaFoldDB" id="A0A0C5V9W0"/>
<accession>A0A0C5V9W0</accession>
<reference evidence="1 2" key="1">
    <citation type="submission" date="2014-01" db="EMBL/GenBank/DDBJ databases">
        <title>Full genme sequencing of cellulolytic bacterium Gynuella sunshinyii YC6258T gen. nov., sp. nov.</title>
        <authorList>
            <person name="Khan H."/>
            <person name="Chung E.J."/>
            <person name="Chung Y.R."/>
        </authorList>
    </citation>
    <scope>NUCLEOTIDE SEQUENCE [LARGE SCALE GENOMIC DNA]</scope>
    <source>
        <strain evidence="1 2">YC6258</strain>
    </source>
</reference>
<dbReference type="HOGENOM" id="CLU_1599345_0_0_6"/>
<dbReference type="EMBL" id="CP007142">
    <property type="protein sequence ID" value="AJQ96140.1"/>
    <property type="molecule type" value="Genomic_DNA"/>
</dbReference>
<protein>
    <recommendedName>
        <fullName evidence="3">DUF2867 domain-containing protein</fullName>
    </recommendedName>
</protein>
<organism evidence="1 2">
    <name type="scientific">Gynuella sunshinyii YC6258</name>
    <dbReference type="NCBI Taxonomy" id="1445510"/>
    <lineage>
        <taxon>Bacteria</taxon>
        <taxon>Pseudomonadati</taxon>
        <taxon>Pseudomonadota</taxon>
        <taxon>Gammaproteobacteria</taxon>
        <taxon>Oceanospirillales</taxon>
        <taxon>Saccharospirillaceae</taxon>
        <taxon>Gynuella</taxon>
    </lineage>
</organism>
<evidence type="ECO:0000313" key="1">
    <source>
        <dbReference type="EMBL" id="AJQ96140.1"/>
    </source>
</evidence>
<dbReference type="STRING" id="1445510.YC6258_04104"/>
<sequence>MSELWSPAYHHCESPLQNFIGLQDTDKMKITISELPAQAYSKQYADSGAFTDCYHVDIPRDLSLADYLQAFYTTPIFRIERAMLSILTSHSADDQTAAQLATGQTDRFSIWRVEQRTEDQVLLCDITQRTRSWLMVAPAETNPTTMTRLYFGSVVTPTKRSNNGQSSFGPVFHMLSGFHRLYSRALLASAARKLSKQNP</sequence>
<gene>
    <name evidence="1" type="ORF">YC6258_04104</name>
</gene>
<evidence type="ECO:0008006" key="3">
    <source>
        <dbReference type="Google" id="ProtNLM"/>
    </source>
</evidence>
<dbReference type="KEGG" id="gsn:YC6258_04104"/>
<proteinExistence type="predicted"/>
<evidence type="ECO:0000313" key="2">
    <source>
        <dbReference type="Proteomes" id="UP000032266"/>
    </source>
</evidence>
<name>A0A0C5V9W0_9GAMM</name>